<gene>
    <name evidence="4" type="ORF">QE152_g34466</name>
</gene>
<evidence type="ECO:0000256" key="3">
    <source>
        <dbReference type="ARBA" id="ARBA00022737"/>
    </source>
</evidence>
<dbReference type="InterPro" id="IPR032675">
    <property type="entry name" value="LRR_dom_sf"/>
</dbReference>
<dbReference type="GO" id="GO:0005886">
    <property type="term" value="C:plasma membrane"/>
    <property type="evidence" value="ECO:0007669"/>
    <property type="project" value="TreeGrafter"/>
</dbReference>
<dbReference type="Pfam" id="PF13855">
    <property type="entry name" value="LRR_8"/>
    <property type="match status" value="1"/>
</dbReference>
<dbReference type="EMBL" id="JASPKY010000555">
    <property type="protein sequence ID" value="KAK9693050.1"/>
    <property type="molecule type" value="Genomic_DNA"/>
</dbReference>
<dbReference type="PANTHER" id="PTHR24369:SF210">
    <property type="entry name" value="CHAOPTIN-RELATED"/>
    <property type="match status" value="1"/>
</dbReference>
<dbReference type="Proteomes" id="UP001458880">
    <property type="component" value="Unassembled WGS sequence"/>
</dbReference>
<comment type="caution">
    <text evidence="4">The sequence shown here is derived from an EMBL/GenBank/DDBJ whole genome shotgun (WGS) entry which is preliminary data.</text>
</comment>
<dbReference type="SUPFAM" id="SSF52058">
    <property type="entry name" value="L domain-like"/>
    <property type="match status" value="1"/>
</dbReference>
<sequence>MTIKYGKDIQVICSGGDTKLSDYTIDVGEVMGFGSKKCNLVDELSLIFSKWNISGVEKFYLHNFSDKDFVLQRKYFDNVDVSVVSSVVIQHSNIIGIEEDMFKDFTSLQMLSLTWNKINQLPDLNGLQQLRSIDFGSNQITHLPDFLDVPSLRSLILWKNNITAINDGKIISPQ</sequence>
<evidence type="ECO:0000256" key="1">
    <source>
        <dbReference type="ARBA" id="ARBA00022614"/>
    </source>
</evidence>
<reference evidence="4 5" key="1">
    <citation type="journal article" date="2024" name="BMC Genomics">
        <title>De novo assembly and annotation of Popillia japonica's genome with initial clues to its potential as an invasive pest.</title>
        <authorList>
            <person name="Cucini C."/>
            <person name="Boschi S."/>
            <person name="Funari R."/>
            <person name="Cardaioli E."/>
            <person name="Iannotti N."/>
            <person name="Marturano G."/>
            <person name="Paoli F."/>
            <person name="Bruttini M."/>
            <person name="Carapelli A."/>
            <person name="Frati F."/>
            <person name="Nardi F."/>
        </authorList>
    </citation>
    <scope>NUCLEOTIDE SEQUENCE [LARGE SCALE GENOMIC DNA]</scope>
    <source>
        <strain evidence="4">DMR45628</strain>
    </source>
</reference>
<keyword evidence="1" id="KW-0433">Leucine-rich repeat</keyword>
<keyword evidence="2" id="KW-0732">Signal</keyword>
<protein>
    <submittedName>
        <fullName evidence="4">Leucine rich repeat</fullName>
    </submittedName>
</protein>
<evidence type="ECO:0000313" key="5">
    <source>
        <dbReference type="Proteomes" id="UP001458880"/>
    </source>
</evidence>
<keyword evidence="5" id="KW-1185">Reference proteome</keyword>
<dbReference type="PROSITE" id="PS51450">
    <property type="entry name" value="LRR"/>
    <property type="match status" value="2"/>
</dbReference>
<proteinExistence type="predicted"/>
<dbReference type="PANTHER" id="PTHR24369">
    <property type="entry name" value="ANTIGEN BSP, PUTATIVE-RELATED"/>
    <property type="match status" value="1"/>
</dbReference>
<organism evidence="4 5">
    <name type="scientific">Popillia japonica</name>
    <name type="common">Japanese beetle</name>
    <dbReference type="NCBI Taxonomy" id="7064"/>
    <lineage>
        <taxon>Eukaryota</taxon>
        <taxon>Metazoa</taxon>
        <taxon>Ecdysozoa</taxon>
        <taxon>Arthropoda</taxon>
        <taxon>Hexapoda</taxon>
        <taxon>Insecta</taxon>
        <taxon>Pterygota</taxon>
        <taxon>Neoptera</taxon>
        <taxon>Endopterygota</taxon>
        <taxon>Coleoptera</taxon>
        <taxon>Polyphaga</taxon>
        <taxon>Scarabaeiformia</taxon>
        <taxon>Scarabaeidae</taxon>
        <taxon>Rutelinae</taxon>
        <taxon>Popillia</taxon>
    </lineage>
</organism>
<accession>A0AAW1IU94</accession>
<evidence type="ECO:0000256" key="2">
    <source>
        <dbReference type="ARBA" id="ARBA00022729"/>
    </source>
</evidence>
<dbReference type="Gene3D" id="3.80.10.10">
    <property type="entry name" value="Ribonuclease Inhibitor"/>
    <property type="match status" value="1"/>
</dbReference>
<dbReference type="AlphaFoldDB" id="A0AAW1IU94"/>
<name>A0AAW1IU94_POPJA</name>
<dbReference type="InterPro" id="IPR001611">
    <property type="entry name" value="Leu-rich_rpt"/>
</dbReference>
<keyword evidence="3" id="KW-0677">Repeat</keyword>
<evidence type="ECO:0000313" key="4">
    <source>
        <dbReference type="EMBL" id="KAK9693050.1"/>
    </source>
</evidence>
<dbReference type="InterPro" id="IPR050541">
    <property type="entry name" value="LRR_TM_domain-containing"/>
</dbReference>